<evidence type="ECO:0000259" key="2">
    <source>
        <dbReference type="PROSITE" id="PS51208"/>
    </source>
</evidence>
<evidence type="ECO:0000313" key="4">
    <source>
        <dbReference type="Proteomes" id="UP000622890"/>
    </source>
</evidence>
<keyword evidence="4" id="KW-1185">Reference proteome</keyword>
<dbReference type="Proteomes" id="UP000622890">
    <property type="component" value="Unassembled WGS sequence"/>
</dbReference>
<dbReference type="SUPFAM" id="SSF51126">
    <property type="entry name" value="Pectin lyase-like"/>
    <property type="match status" value="4"/>
</dbReference>
<dbReference type="NCBIfam" id="TIGR02601">
    <property type="entry name" value="autotrns_rpt"/>
    <property type="match status" value="9"/>
</dbReference>
<dbReference type="SMART" id="SM00869">
    <property type="entry name" value="Autotransporter"/>
    <property type="match status" value="1"/>
</dbReference>
<dbReference type="InterPro" id="IPR012332">
    <property type="entry name" value="Autotransporter_pectin_lyase_C"/>
</dbReference>
<dbReference type="RefSeq" id="WP_200591868.1">
    <property type="nucleotide sequence ID" value="NZ_JAEPBG010000003.1"/>
</dbReference>
<dbReference type="InterPro" id="IPR011050">
    <property type="entry name" value="Pectin_lyase_fold/virulence"/>
</dbReference>
<protein>
    <submittedName>
        <fullName evidence="3">Autotransporter-associated beta strand repeat-containing protein</fullName>
    </submittedName>
</protein>
<dbReference type="SUPFAM" id="SSF103515">
    <property type="entry name" value="Autotransporter"/>
    <property type="match status" value="1"/>
</dbReference>
<dbReference type="InterPro" id="IPR005546">
    <property type="entry name" value="Autotransporte_beta"/>
</dbReference>
<dbReference type="EMBL" id="JAEPBG010000003">
    <property type="protein sequence ID" value="MBK4735114.1"/>
    <property type="molecule type" value="Genomic_DNA"/>
</dbReference>
<evidence type="ECO:0000256" key="1">
    <source>
        <dbReference type="ARBA" id="ARBA00022729"/>
    </source>
</evidence>
<name>A0A934W7W1_9BURK</name>
<dbReference type="PROSITE" id="PS51208">
    <property type="entry name" value="AUTOTRANSPORTER"/>
    <property type="match status" value="1"/>
</dbReference>
<accession>A0A934W7W1</accession>
<comment type="caution">
    <text evidence="3">The sequence shown here is derived from an EMBL/GenBank/DDBJ whole genome shotgun (WGS) entry which is preliminary data.</text>
</comment>
<dbReference type="InterPro" id="IPR036709">
    <property type="entry name" value="Autotransporte_beta_dom_sf"/>
</dbReference>
<reference evidence="3" key="1">
    <citation type="submission" date="2021-01" db="EMBL/GenBank/DDBJ databases">
        <title>Genome sequence of strain Noviherbaspirillum sp. DKR-6.</title>
        <authorList>
            <person name="Chaudhary D.K."/>
        </authorList>
    </citation>
    <scope>NUCLEOTIDE SEQUENCE</scope>
    <source>
        <strain evidence="3">DKR-6</strain>
    </source>
</reference>
<dbReference type="Pfam" id="PF12951">
    <property type="entry name" value="PATR"/>
    <property type="match status" value="10"/>
</dbReference>
<keyword evidence="1" id="KW-0732">Signal</keyword>
<evidence type="ECO:0000313" key="3">
    <source>
        <dbReference type="EMBL" id="MBK4735114.1"/>
    </source>
</evidence>
<feature type="domain" description="Autotransporter" evidence="2">
    <location>
        <begin position="1532"/>
        <end position="1807"/>
    </location>
</feature>
<gene>
    <name evidence="3" type="ORF">JJB74_10880</name>
</gene>
<dbReference type="Gene3D" id="2.160.20.20">
    <property type="match status" value="3"/>
</dbReference>
<dbReference type="Pfam" id="PF13018">
    <property type="entry name" value="ESPR"/>
    <property type="match status" value="1"/>
</dbReference>
<dbReference type="Gene3D" id="2.40.128.130">
    <property type="entry name" value="Autotransporter beta-domain"/>
    <property type="match status" value="1"/>
</dbReference>
<dbReference type="InterPro" id="IPR024973">
    <property type="entry name" value="ESPR"/>
</dbReference>
<sequence>MNHTYRLIWNECSKMFVAVSELARARGKSRSSKALIAPESSPSKRYSHRGNFALRALLGALALMQMNFAAAHTDSLGWIITPDSNGTSTVNIIYGSWHSGNVGPEGSIVLTGPNGYSATSAFALVPNFVNVSNGVLPGGLTLGQNYFFPNTATSAVDFTSSSSGHNIYAFQQTTFAGLGSGLYNFGYAAGPLTAVWTPSDAAINAGTFTINSDGSITVIGAPSTAPVNHYIDTTNGNLAPTLHDTSSTAYSQTTLTFDGGTLQYGADTVTSKNATINATGGTVDTNGHGVAMTGTISGNGGLSKTGTGTLVLSGANTFQGGVTIGAGTVQVSADANLGDSAGAIAINGATLQTTASFATARNIALTGTGTISTDSGTTLTDSGNVSGSGGLVKDGAGTLVLNGGLSHAGGNSVNNGTLVLGGNNSYTGGNVVNAGGTLQVATNAALGNAANGVALNGGTLHATGSFDTARGLGLSGNAHVNVDADDTLASTGTVSGSGALVKDGAGTLVLNGGLSHAGGNTVNNGTLVLGGNNSYTGGNVVNAGGTLQVATNAALGNAANGVALNGGTLHATGSFNTARSLTLGGNAHVNVDANDTLASTGTVSGSGALVKDGAGTLALNGVVSHAGGNTVNNGTLVLGGNNSYTGGNVVNAGGTLQVATDAALGNAANGVALNGGTLHATGSFDTARGLGLSGNAHVNVDADDTLASTGTVSGSGALVKDGAGTLALNGVVSHAGGNTVNNGTLVLGGTNSYTGGNVVNAGATLQVGTDAALGDASNGVALNGGTLRATDSFNTARSLALGGNASVNVDASNTVASTGTVSGNGGLVKDGAGTLVLNGALSHGGGNTVNNGTLVLGGNNSYTGGNVINAGGTLQVATDAALGDASNGVALNDGTLQATGSFDTARNLTLGGNASVNVDANNTVGSTGAVSGNGALIKDGAGTLVLNGALSHGGGNTVNNGTLVLGGNNSYTGGNVVNAGATLQVGTDAALGDASNGVALNGGTLRATGSFNTARSLAIDSNAQVSVDGNNTVASTGAVSGNGALIKDGAGTLNIAGNASHGGGTIVNNGTLVLGGNNSYTGGNVVNAGGTLQVAKDASLGAASNVVVLNGGTLATTATFDTARNVTLASNSSINVADGTTLTEKGQFSGSGRLYKDGSGTLVLTGDNIAWTGGTTIDAGLVKVTSPTGIGTGDVILNGGIIQTTVTLTTGQKINVAANTTIYTDANTTTTLTGTMSNTELGESSDGCFIKSGAGTLNMAGTATLKNGTCVQQGMLRANGVLNSIVTVDQGAYLRGSGLVTGPITVSGTLAPGNSPGTLTVSSTVTMNPGSAFQADINGLGTASGPGNYSRLLITGAGNQYIANGATLLPNLVNITGANTYTPYVPQVGDTFRIVTAEGGINGRFAPLTQPQGMADGTRMAVFYNVANSNSIDLRVVPVSYASYFAPGLNTNATSAARALDKAMALNDAGTATDTQTVLTYGIAGVSASQLPNLVRTLAGEVHGAIAAVAPLAGQSLQNTVARQLSGATPSNVSAQEALWADLSGNHGRWTSDTQSSGFTANRTQLTVGADMVKNGDTRFGAGLSHAQSNVSASAGSGSVEQNLAFVYGEQAVGGVKVDALAGIGRSTWDSRRGDPFQIAGVLENNAKGSDALVSLGVRAPWQLHGFALEPFARVMWQRSRRDGFQENTATPAALQLSDYSANGTRMLVGVAGGSQVRDPLAAKATVRYSVGVGRDSGNLAQAAVSASLAGMGTSIVSPDVGRSFVQASVEGTAKLGKGAYAYYGLNGEARSGKNDVGVTGGVRISF</sequence>
<dbReference type="InterPro" id="IPR013425">
    <property type="entry name" value="Autotrns_rpt"/>
</dbReference>
<proteinExistence type="predicted"/>
<organism evidence="3 4">
    <name type="scientific">Noviherbaspirillum pedocola</name>
    <dbReference type="NCBI Taxonomy" id="2801341"/>
    <lineage>
        <taxon>Bacteria</taxon>
        <taxon>Pseudomonadati</taxon>
        <taxon>Pseudomonadota</taxon>
        <taxon>Betaproteobacteria</taxon>
        <taxon>Burkholderiales</taxon>
        <taxon>Oxalobacteraceae</taxon>
        <taxon>Noviherbaspirillum</taxon>
    </lineage>
</organism>